<dbReference type="RefSeq" id="WP_380827577.1">
    <property type="nucleotide sequence ID" value="NZ_JBHTCG010000010.1"/>
</dbReference>
<name>A0ABW2P665_9ACTN</name>
<reference evidence="2" key="1">
    <citation type="journal article" date="2019" name="Int. J. Syst. Evol. Microbiol.">
        <title>The Global Catalogue of Microorganisms (GCM) 10K type strain sequencing project: providing services to taxonomists for standard genome sequencing and annotation.</title>
        <authorList>
            <consortium name="The Broad Institute Genomics Platform"/>
            <consortium name="The Broad Institute Genome Sequencing Center for Infectious Disease"/>
            <person name="Wu L."/>
            <person name="Ma J."/>
        </authorList>
    </citation>
    <scope>NUCLEOTIDE SEQUENCE [LARGE SCALE GENOMIC DNA]</scope>
    <source>
        <strain evidence="2">CECT 7649</strain>
    </source>
</reference>
<keyword evidence="2" id="KW-1185">Reference proteome</keyword>
<protein>
    <submittedName>
        <fullName evidence="1">Uncharacterized protein</fullName>
    </submittedName>
</protein>
<organism evidence="1 2">
    <name type="scientific">Sphaerisporangium rhizosphaerae</name>
    <dbReference type="NCBI Taxonomy" id="2269375"/>
    <lineage>
        <taxon>Bacteria</taxon>
        <taxon>Bacillati</taxon>
        <taxon>Actinomycetota</taxon>
        <taxon>Actinomycetes</taxon>
        <taxon>Streptosporangiales</taxon>
        <taxon>Streptosporangiaceae</taxon>
        <taxon>Sphaerisporangium</taxon>
    </lineage>
</organism>
<evidence type="ECO:0000313" key="1">
    <source>
        <dbReference type="EMBL" id="MFC7383976.1"/>
    </source>
</evidence>
<proteinExistence type="predicted"/>
<dbReference type="EMBL" id="JBHTCG010000010">
    <property type="protein sequence ID" value="MFC7383976.1"/>
    <property type="molecule type" value="Genomic_DNA"/>
</dbReference>
<comment type="caution">
    <text evidence="1">The sequence shown here is derived from an EMBL/GenBank/DDBJ whole genome shotgun (WGS) entry which is preliminary data.</text>
</comment>
<sequence>MSSESSAGAALPKGWQAFAAKPDETTAKAVAKVLQEEMNPSQAGASMKLIAKTLAERSARERSKLSRLIASQLRGDIARGFVKATAATRLAHSTVETPKEEVPQDKDVLHYLDLQLPKKVNELPGKTPGGRNRLVLEGLDLAAAGKVTVDLIALEERIADESDASTMGHLRKALELVTTIGGKPATYSEERRTELASTVRDTTQEHIVEQIGFRAARTQRAGEGGLSTQNELAATYWRTNFLDTLQKFLVKLKTTTMPGPDDILVNSPRVLKKLAMMVDPKVLAGLTITPLVGTTGISVLSGTAQFASLDIDWKSILQELGATPSAYQLYELMDRGNEKPTTDFTVDTRADFVALITDSPFCRLQEIASRKSEPLAPVCAMVEHLVLGLADELGPQIFDTLTANALRSLGRLLDIVVAHQHNPSTAMRAVDLMMDEIGILVAAAGNYTWTDYRETMLQVMLERAPSIAPLAGKRIELDSHLMTSGMEALGTALWIALSSRHHDEVSRSTEKIDYYETGELLARLRKGETTTPHPQVLVATLNPSTPFDPPSPDELVATVRKSLLTHTKGAAPYALILDTTIQLTPSSTGGRSQLDVVLGGLKEDIADGRLEVFLCKSFQKYASFGTGKVAAGDLTMLSMKGNLASAFARAEALLQDLDLDLTGNDEAQLVIHMLRHGHRDELALVHHAAGNAKFVDEFCWPIDPKNRKLGSSYVEGIPLLLRGAPTGRVDKLFETLAMIDRRDSFSFLRTSYVGGIPGPYARINTGHESRESMVEYFYAFGHLATSTLPGAKAPGTTPVGLDPLKLDSVKEHLTALSLIKDTEGSLITRYRNNIVASYCAFGIQNVRPKPHMVPLLIDFFAGSTGGVTIETQRYLARELFPWVQKDPVPADPKILTALYHAALILPSWSFKPFAAQLKLDTIGDSEQARRLRALVGKTLTG</sequence>
<dbReference type="Proteomes" id="UP001596496">
    <property type="component" value="Unassembled WGS sequence"/>
</dbReference>
<evidence type="ECO:0000313" key="2">
    <source>
        <dbReference type="Proteomes" id="UP001596496"/>
    </source>
</evidence>
<accession>A0ABW2P665</accession>
<gene>
    <name evidence="1" type="ORF">ACFQSB_17295</name>
</gene>